<comment type="caution">
    <text evidence="3">The sequence shown here is derived from an EMBL/GenBank/DDBJ whole genome shotgun (WGS) entry which is preliminary data.</text>
</comment>
<sequence>MAVMAWILLVLVVEAVVEVVVVVVVTALLPSRPRPGHVMWEESYRTNKSRFGIRFGKLYRKDRRSSIYRDVVTVAYGRLIN</sequence>
<reference evidence="3 4" key="1">
    <citation type="submission" date="2019-05" db="EMBL/GenBank/DDBJ databases">
        <title>Another draft genome of Portunus trituberculatus and its Hox gene families provides insights of decapod evolution.</title>
        <authorList>
            <person name="Jeong J.-H."/>
            <person name="Song I."/>
            <person name="Kim S."/>
            <person name="Choi T."/>
            <person name="Kim D."/>
            <person name="Ryu S."/>
            <person name="Kim W."/>
        </authorList>
    </citation>
    <scope>NUCLEOTIDE SEQUENCE [LARGE SCALE GENOMIC DNA]</scope>
    <source>
        <tissue evidence="3">Muscle</tissue>
    </source>
</reference>
<keyword evidence="4" id="KW-1185">Reference proteome</keyword>
<feature type="signal peptide" evidence="2">
    <location>
        <begin position="1"/>
        <end position="15"/>
    </location>
</feature>
<name>A0A5B7CHF2_PORTR</name>
<keyword evidence="1" id="KW-0472">Membrane</keyword>
<gene>
    <name evidence="3" type="ORF">E2C01_000434</name>
</gene>
<evidence type="ECO:0000256" key="1">
    <source>
        <dbReference type="SAM" id="Phobius"/>
    </source>
</evidence>
<feature type="chain" id="PRO_5022677944" description="Secreted protein" evidence="2">
    <location>
        <begin position="16"/>
        <end position="81"/>
    </location>
</feature>
<feature type="transmembrane region" description="Helical" evidence="1">
    <location>
        <begin position="6"/>
        <end position="29"/>
    </location>
</feature>
<organism evidence="3 4">
    <name type="scientific">Portunus trituberculatus</name>
    <name type="common">Swimming crab</name>
    <name type="synonym">Neptunus trituberculatus</name>
    <dbReference type="NCBI Taxonomy" id="210409"/>
    <lineage>
        <taxon>Eukaryota</taxon>
        <taxon>Metazoa</taxon>
        <taxon>Ecdysozoa</taxon>
        <taxon>Arthropoda</taxon>
        <taxon>Crustacea</taxon>
        <taxon>Multicrustacea</taxon>
        <taxon>Malacostraca</taxon>
        <taxon>Eumalacostraca</taxon>
        <taxon>Eucarida</taxon>
        <taxon>Decapoda</taxon>
        <taxon>Pleocyemata</taxon>
        <taxon>Brachyura</taxon>
        <taxon>Eubrachyura</taxon>
        <taxon>Portunoidea</taxon>
        <taxon>Portunidae</taxon>
        <taxon>Portuninae</taxon>
        <taxon>Portunus</taxon>
    </lineage>
</organism>
<evidence type="ECO:0000256" key="2">
    <source>
        <dbReference type="SAM" id="SignalP"/>
    </source>
</evidence>
<dbReference type="EMBL" id="VSRR010000010">
    <property type="protein sequence ID" value="MPC07866.1"/>
    <property type="molecule type" value="Genomic_DNA"/>
</dbReference>
<evidence type="ECO:0008006" key="5">
    <source>
        <dbReference type="Google" id="ProtNLM"/>
    </source>
</evidence>
<evidence type="ECO:0000313" key="4">
    <source>
        <dbReference type="Proteomes" id="UP000324222"/>
    </source>
</evidence>
<dbReference type="AlphaFoldDB" id="A0A5B7CHF2"/>
<evidence type="ECO:0000313" key="3">
    <source>
        <dbReference type="EMBL" id="MPC07866.1"/>
    </source>
</evidence>
<keyword evidence="1" id="KW-1133">Transmembrane helix</keyword>
<accession>A0A5B7CHF2</accession>
<protein>
    <recommendedName>
        <fullName evidence="5">Secreted protein</fullName>
    </recommendedName>
</protein>
<keyword evidence="1" id="KW-0812">Transmembrane</keyword>
<proteinExistence type="predicted"/>
<keyword evidence="2" id="KW-0732">Signal</keyword>
<dbReference type="Proteomes" id="UP000324222">
    <property type="component" value="Unassembled WGS sequence"/>
</dbReference>